<protein>
    <recommendedName>
        <fullName evidence="1">peptide-methionine (R)-S-oxide reductase</fullName>
        <ecNumber evidence="1">1.8.4.12</ecNumber>
    </recommendedName>
</protein>
<dbReference type="GO" id="GO:0005737">
    <property type="term" value="C:cytoplasm"/>
    <property type="evidence" value="ECO:0007669"/>
    <property type="project" value="TreeGrafter"/>
</dbReference>
<comment type="caution">
    <text evidence="5">The sequence shown here is derived from an EMBL/GenBank/DDBJ whole genome shotgun (WGS) entry which is preliminary data.</text>
</comment>
<dbReference type="EMBL" id="VKID01000001">
    <property type="protein sequence ID" value="TRX99898.1"/>
    <property type="molecule type" value="Genomic_DNA"/>
</dbReference>
<dbReference type="PANTHER" id="PTHR10173">
    <property type="entry name" value="METHIONINE SULFOXIDE REDUCTASE"/>
    <property type="match status" value="1"/>
</dbReference>
<evidence type="ECO:0000313" key="6">
    <source>
        <dbReference type="Proteomes" id="UP000315938"/>
    </source>
</evidence>
<evidence type="ECO:0000259" key="4">
    <source>
        <dbReference type="PROSITE" id="PS51790"/>
    </source>
</evidence>
<dbReference type="Proteomes" id="UP000315938">
    <property type="component" value="Unassembled WGS sequence"/>
</dbReference>
<dbReference type="GO" id="GO:0006979">
    <property type="term" value="P:response to oxidative stress"/>
    <property type="evidence" value="ECO:0007669"/>
    <property type="project" value="InterPro"/>
</dbReference>
<dbReference type="RefSeq" id="WP_012242601.1">
    <property type="nucleotide sequence ID" value="NZ_CP103951.1"/>
</dbReference>
<sequence>MKKLTPIQKKVALENGTEPPFDNAYWNNFDEGIYVDVMDGTPLFTSLDKFDAMCGWPSFTKPIDNKIVIEKIDMSYGMFRTEVRTKNSNIHLGHVFDDGPEDEGGLRYCMNSASMRFIPLEDLEKEGYGQYKSLFDK</sequence>
<reference evidence="5 6" key="1">
    <citation type="submission" date="2019-07" db="EMBL/GenBank/DDBJ databases">
        <title>Genome sequence of Acholeplasma laidlawii strain with increased resistance to erythromycin.</title>
        <authorList>
            <person name="Medvedeva E.S."/>
            <person name="Baranova N.B."/>
            <person name="Siniagina M.N."/>
            <person name="Mouzykantov A."/>
            <person name="Chernova O.A."/>
            <person name="Chernov V.M."/>
        </authorList>
    </citation>
    <scope>NUCLEOTIDE SEQUENCE [LARGE SCALE GENOMIC DNA]</scope>
    <source>
        <strain evidence="5 6">PG8REry</strain>
    </source>
</reference>
<name>A0A553II68_ACHLA</name>
<proteinExistence type="predicted"/>
<dbReference type="AlphaFoldDB" id="A0A553II68"/>
<keyword evidence="2 5" id="KW-0560">Oxidoreductase</keyword>
<evidence type="ECO:0000256" key="3">
    <source>
        <dbReference type="ARBA" id="ARBA00048488"/>
    </source>
</evidence>
<dbReference type="SUPFAM" id="SSF51316">
    <property type="entry name" value="Mss4-like"/>
    <property type="match status" value="1"/>
</dbReference>
<feature type="domain" description="MsrB" evidence="4">
    <location>
        <begin position="1"/>
        <end position="120"/>
    </location>
</feature>
<accession>A0A553II68</accession>
<evidence type="ECO:0000256" key="1">
    <source>
        <dbReference type="ARBA" id="ARBA00012499"/>
    </source>
</evidence>
<organism evidence="5 6">
    <name type="scientific">Acholeplasma laidlawii</name>
    <dbReference type="NCBI Taxonomy" id="2148"/>
    <lineage>
        <taxon>Bacteria</taxon>
        <taxon>Bacillati</taxon>
        <taxon>Mycoplasmatota</taxon>
        <taxon>Mollicutes</taxon>
        <taxon>Acholeplasmatales</taxon>
        <taxon>Acholeplasmataceae</taxon>
        <taxon>Acholeplasma</taxon>
    </lineage>
</organism>
<dbReference type="FunFam" id="2.170.150.20:FF:000003">
    <property type="entry name" value="Peptide methionine sulfoxide reductase MsrB"/>
    <property type="match status" value="1"/>
</dbReference>
<dbReference type="GO" id="GO:0030091">
    <property type="term" value="P:protein repair"/>
    <property type="evidence" value="ECO:0007669"/>
    <property type="project" value="InterPro"/>
</dbReference>
<evidence type="ECO:0000313" key="5">
    <source>
        <dbReference type="EMBL" id="TRX99898.1"/>
    </source>
</evidence>
<dbReference type="NCBIfam" id="TIGR00357">
    <property type="entry name" value="peptide-methionine (R)-S-oxide reductase MsrB"/>
    <property type="match status" value="1"/>
</dbReference>
<dbReference type="InterPro" id="IPR011057">
    <property type="entry name" value="Mss4-like_sf"/>
</dbReference>
<dbReference type="GO" id="GO:0033743">
    <property type="term" value="F:peptide-methionine (R)-S-oxide reductase activity"/>
    <property type="evidence" value="ECO:0007669"/>
    <property type="project" value="UniProtKB-EC"/>
</dbReference>
<dbReference type="Pfam" id="PF01641">
    <property type="entry name" value="SelR"/>
    <property type="match status" value="1"/>
</dbReference>
<gene>
    <name evidence="5" type="primary">msrB</name>
    <name evidence="5" type="ORF">FNV44_02330</name>
</gene>
<dbReference type="GeneID" id="41338824"/>
<dbReference type="Gene3D" id="2.170.150.20">
    <property type="entry name" value="Peptide methionine sulfoxide reductase"/>
    <property type="match status" value="1"/>
</dbReference>
<dbReference type="SMR" id="A0A553II68"/>
<dbReference type="OMA" id="DEQWRAE"/>
<dbReference type="EC" id="1.8.4.12" evidence="1"/>
<evidence type="ECO:0000256" key="2">
    <source>
        <dbReference type="ARBA" id="ARBA00023002"/>
    </source>
</evidence>
<comment type="catalytic activity">
    <reaction evidence="3">
        <text>L-methionyl-[protein] + [thioredoxin]-disulfide + H2O = L-methionyl-(R)-S-oxide-[protein] + [thioredoxin]-dithiol</text>
        <dbReference type="Rhea" id="RHEA:24164"/>
        <dbReference type="Rhea" id="RHEA-COMP:10698"/>
        <dbReference type="Rhea" id="RHEA-COMP:10700"/>
        <dbReference type="Rhea" id="RHEA-COMP:12313"/>
        <dbReference type="Rhea" id="RHEA-COMP:12314"/>
        <dbReference type="ChEBI" id="CHEBI:15377"/>
        <dbReference type="ChEBI" id="CHEBI:16044"/>
        <dbReference type="ChEBI" id="CHEBI:29950"/>
        <dbReference type="ChEBI" id="CHEBI:45764"/>
        <dbReference type="ChEBI" id="CHEBI:50058"/>
        <dbReference type="EC" id="1.8.4.12"/>
    </reaction>
</comment>
<dbReference type="PROSITE" id="PS51790">
    <property type="entry name" value="MSRB"/>
    <property type="match status" value="1"/>
</dbReference>
<dbReference type="PANTHER" id="PTHR10173:SF59">
    <property type="entry name" value="PEPTIDE METHIONINE SULFOXIDE REDUCTASE MSRA_MSRB"/>
    <property type="match status" value="1"/>
</dbReference>
<dbReference type="InterPro" id="IPR002579">
    <property type="entry name" value="Met_Sox_Rdtase_MsrB_dom"/>
</dbReference>
<dbReference type="InterPro" id="IPR028427">
    <property type="entry name" value="Met_Sox_Rdtase_MsrB"/>
</dbReference>